<dbReference type="InterPro" id="IPR005829">
    <property type="entry name" value="Sugar_transporter_CS"/>
</dbReference>
<proteinExistence type="predicted"/>
<accession>A0A085WU41</accession>
<evidence type="ECO:0000259" key="8">
    <source>
        <dbReference type="PROSITE" id="PS50850"/>
    </source>
</evidence>
<feature type="transmembrane region" description="Helical" evidence="7">
    <location>
        <begin position="77"/>
        <end position="98"/>
    </location>
</feature>
<dbReference type="AlphaFoldDB" id="A0A085WU41"/>
<dbReference type="SUPFAM" id="SSF103473">
    <property type="entry name" value="MFS general substrate transporter"/>
    <property type="match status" value="1"/>
</dbReference>
<evidence type="ECO:0000256" key="6">
    <source>
        <dbReference type="ARBA" id="ARBA00023136"/>
    </source>
</evidence>
<evidence type="ECO:0000256" key="7">
    <source>
        <dbReference type="SAM" id="Phobius"/>
    </source>
</evidence>
<dbReference type="GO" id="GO:0022857">
    <property type="term" value="F:transmembrane transporter activity"/>
    <property type="evidence" value="ECO:0007669"/>
    <property type="project" value="InterPro"/>
</dbReference>
<feature type="transmembrane region" description="Helical" evidence="7">
    <location>
        <begin position="191"/>
        <end position="211"/>
    </location>
</feature>
<dbReference type="InterPro" id="IPR050171">
    <property type="entry name" value="MFS_Transporters"/>
</dbReference>
<feature type="transmembrane region" description="Helical" evidence="7">
    <location>
        <begin position="390"/>
        <end position="409"/>
    </location>
</feature>
<feature type="transmembrane region" description="Helical" evidence="7">
    <location>
        <begin position="273"/>
        <end position="291"/>
    </location>
</feature>
<dbReference type="GO" id="GO:0005886">
    <property type="term" value="C:plasma membrane"/>
    <property type="evidence" value="ECO:0007669"/>
    <property type="project" value="UniProtKB-SubCell"/>
</dbReference>
<feature type="transmembrane region" description="Helical" evidence="7">
    <location>
        <begin position="364"/>
        <end position="384"/>
    </location>
</feature>
<keyword evidence="10" id="KW-1185">Reference proteome</keyword>
<feature type="transmembrane region" description="Helical" evidence="7">
    <location>
        <begin position="326"/>
        <end position="352"/>
    </location>
</feature>
<organism evidence="9 10">
    <name type="scientific">Hyalangium minutum</name>
    <dbReference type="NCBI Taxonomy" id="394096"/>
    <lineage>
        <taxon>Bacteria</taxon>
        <taxon>Pseudomonadati</taxon>
        <taxon>Myxococcota</taxon>
        <taxon>Myxococcia</taxon>
        <taxon>Myxococcales</taxon>
        <taxon>Cystobacterineae</taxon>
        <taxon>Archangiaceae</taxon>
        <taxon>Hyalangium</taxon>
    </lineage>
</organism>
<evidence type="ECO:0000313" key="10">
    <source>
        <dbReference type="Proteomes" id="UP000028725"/>
    </source>
</evidence>
<evidence type="ECO:0000256" key="4">
    <source>
        <dbReference type="ARBA" id="ARBA00022692"/>
    </source>
</evidence>
<feature type="transmembrane region" description="Helical" evidence="7">
    <location>
        <begin position="104"/>
        <end position="123"/>
    </location>
</feature>
<evidence type="ECO:0000256" key="5">
    <source>
        <dbReference type="ARBA" id="ARBA00022989"/>
    </source>
</evidence>
<dbReference type="Gene3D" id="1.20.1250.20">
    <property type="entry name" value="MFS general substrate transporter like domains"/>
    <property type="match status" value="1"/>
</dbReference>
<feature type="transmembrane region" description="Helical" evidence="7">
    <location>
        <begin position="303"/>
        <end position="320"/>
    </location>
</feature>
<sequence>MESAGLWRMLRASMSSPSTVTLRHKLVEQLRVTVGGLPSTYWVLWVGTLVNRLGGFVVPFLAIYLTRERGLTEERAGFVVALFGAGSMLSSLVGGMLADRFGRRIALVLGLWLASGGMLFLGFSEQLLWLRIAAFTAGLLGDLYRPAVSAAVADVVAPNDRVRAYGLLYWVVNVGFAIALPLGGFVAQGGFLLLFVGDALTTFIYGCVVWFKVPETSPQFTPSRSLLPSAVPFKDKTFLAFWVPNFMVALIFFQGHTALALDLIARGLRTTEYGTIMAVNGVLIVLLQPIMARLVTRWRRSSVLAAGAVFTGLGFGLHALSATVPLAMLAVAVWTVGEILGATVSSSVVADLASPQLRGSYQGVFSMSWGVASCLAPALGGTVLGRFGSTTLWGGCLLTGLLAGAWNLAAADARRRHLEQLRLQHGGVSANVD</sequence>
<keyword evidence="6 7" id="KW-0472">Membrane</keyword>
<dbReference type="InterPro" id="IPR011701">
    <property type="entry name" value="MFS"/>
</dbReference>
<dbReference type="EMBL" id="JMCB01000002">
    <property type="protein sequence ID" value="KFE71204.1"/>
    <property type="molecule type" value="Genomic_DNA"/>
</dbReference>
<keyword evidence="2" id="KW-0813">Transport</keyword>
<dbReference type="CDD" id="cd17329">
    <property type="entry name" value="MFS_MdtH_MDR_like"/>
    <property type="match status" value="1"/>
</dbReference>
<feature type="domain" description="Major facilitator superfamily (MFS) profile" evidence="8">
    <location>
        <begin position="40"/>
        <end position="412"/>
    </location>
</feature>
<name>A0A085WU41_9BACT</name>
<keyword evidence="3" id="KW-1003">Cell membrane</keyword>
<evidence type="ECO:0000256" key="1">
    <source>
        <dbReference type="ARBA" id="ARBA00004651"/>
    </source>
</evidence>
<dbReference type="Proteomes" id="UP000028725">
    <property type="component" value="Unassembled WGS sequence"/>
</dbReference>
<dbReference type="PROSITE" id="PS00216">
    <property type="entry name" value="SUGAR_TRANSPORT_1"/>
    <property type="match status" value="1"/>
</dbReference>
<dbReference type="STRING" id="394096.DB31_3334"/>
<feature type="transmembrane region" description="Helical" evidence="7">
    <location>
        <begin position="167"/>
        <end position="185"/>
    </location>
</feature>
<dbReference type="InterPro" id="IPR020846">
    <property type="entry name" value="MFS_dom"/>
</dbReference>
<keyword evidence="5 7" id="KW-1133">Transmembrane helix</keyword>
<feature type="transmembrane region" description="Helical" evidence="7">
    <location>
        <begin position="42"/>
        <end position="65"/>
    </location>
</feature>
<evidence type="ECO:0000256" key="3">
    <source>
        <dbReference type="ARBA" id="ARBA00022475"/>
    </source>
</evidence>
<keyword evidence="4 7" id="KW-0812">Transmembrane</keyword>
<protein>
    <submittedName>
        <fullName evidence="9">Putative integral membrane transport protein</fullName>
    </submittedName>
</protein>
<comment type="caution">
    <text evidence="9">The sequence shown here is derived from an EMBL/GenBank/DDBJ whole genome shotgun (WGS) entry which is preliminary data.</text>
</comment>
<gene>
    <name evidence="9" type="ORF">DB31_3334</name>
</gene>
<dbReference type="Pfam" id="PF07690">
    <property type="entry name" value="MFS_1"/>
    <property type="match status" value="2"/>
</dbReference>
<evidence type="ECO:0000313" key="9">
    <source>
        <dbReference type="EMBL" id="KFE71204.1"/>
    </source>
</evidence>
<dbReference type="PANTHER" id="PTHR23517">
    <property type="entry name" value="RESISTANCE PROTEIN MDTM, PUTATIVE-RELATED-RELATED"/>
    <property type="match status" value="1"/>
</dbReference>
<comment type="subcellular location">
    <subcellularLocation>
        <location evidence="1">Cell membrane</location>
        <topology evidence="1">Multi-pass membrane protein</topology>
    </subcellularLocation>
</comment>
<dbReference type="PROSITE" id="PS50850">
    <property type="entry name" value="MFS"/>
    <property type="match status" value="1"/>
</dbReference>
<evidence type="ECO:0000256" key="2">
    <source>
        <dbReference type="ARBA" id="ARBA00022448"/>
    </source>
</evidence>
<feature type="transmembrane region" description="Helical" evidence="7">
    <location>
        <begin position="239"/>
        <end position="261"/>
    </location>
</feature>
<reference evidence="9 10" key="1">
    <citation type="submission" date="2014-04" db="EMBL/GenBank/DDBJ databases">
        <title>Genome assembly of Hyalangium minutum DSM 14724.</title>
        <authorList>
            <person name="Sharma G."/>
            <person name="Subramanian S."/>
        </authorList>
    </citation>
    <scope>NUCLEOTIDE SEQUENCE [LARGE SCALE GENOMIC DNA]</scope>
    <source>
        <strain evidence="9 10">DSM 14724</strain>
    </source>
</reference>
<dbReference type="InterPro" id="IPR036259">
    <property type="entry name" value="MFS_trans_sf"/>
</dbReference>
<dbReference type="PANTHER" id="PTHR23517:SF2">
    <property type="entry name" value="MULTIDRUG RESISTANCE PROTEIN MDTH"/>
    <property type="match status" value="1"/>
</dbReference>